<protein>
    <submittedName>
        <fullName evidence="2">Uncharacterized protein</fullName>
    </submittedName>
</protein>
<evidence type="ECO:0000313" key="3">
    <source>
        <dbReference type="Proteomes" id="UP001500359"/>
    </source>
</evidence>
<dbReference type="RefSeq" id="WP_343855495.1">
    <property type="nucleotide sequence ID" value="NZ_BAAAFD010000001.1"/>
</dbReference>
<keyword evidence="1" id="KW-0812">Transmembrane</keyword>
<reference evidence="3" key="1">
    <citation type="journal article" date="2019" name="Int. J. Syst. Evol. Microbiol.">
        <title>The Global Catalogue of Microorganisms (GCM) 10K type strain sequencing project: providing services to taxonomists for standard genome sequencing and annotation.</title>
        <authorList>
            <consortium name="The Broad Institute Genomics Platform"/>
            <consortium name="The Broad Institute Genome Sequencing Center for Infectious Disease"/>
            <person name="Wu L."/>
            <person name="Ma J."/>
        </authorList>
    </citation>
    <scope>NUCLEOTIDE SEQUENCE [LARGE SCALE GENOMIC DNA]</scope>
    <source>
        <strain evidence="3">JCM 15896</strain>
    </source>
</reference>
<keyword evidence="1" id="KW-1133">Transmembrane helix</keyword>
<dbReference type="EMBL" id="BAAAFD010000001">
    <property type="protein sequence ID" value="GAA0851804.1"/>
    <property type="molecule type" value="Genomic_DNA"/>
</dbReference>
<evidence type="ECO:0000256" key="1">
    <source>
        <dbReference type="SAM" id="Phobius"/>
    </source>
</evidence>
<keyword evidence="3" id="KW-1185">Reference proteome</keyword>
<comment type="caution">
    <text evidence="2">The sequence shown here is derived from an EMBL/GenBank/DDBJ whole genome shotgun (WGS) entry which is preliminary data.</text>
</comment>
<feature type="transmembrane region" description="Helical" evidence="1">
    <location>
        <begin position="80"/>
        <end position="102"/>
    </location>
</feature>
<organism evidence="2 3">
    <name type="scientific">Aliiglaciecola litoralis</name>
    <dbReference type="NCBI Taxonomy" id="582857"/>
    <lineage>
        <taxon>Bacteria</taxon>
        <taxon>Pseudomonadati</taxon>
        <taxon>Pseudomonadota</taxon>
        <taxon>Gammaproteobacteria</taxon>
        <taxon>Alteromonadales</taxon>
        <taxon>Alteromonadaceae</taxon>
        <taxon>Aliiglaciecola</taxon>
    </lineage>
</organism>
<evidence type="ECO:0000313" key="2">
    <source>
        <dbReference type="EMBL" id="GAA0851804.1"/>
    </source>
</evidence>
<name>A0ABP3WQE2_9ALTE</name>
<accession>A0ABP3WQE2</accession>
<sequence length="109" mass="12184">MEETAFNLSFLITVSLCLFTAVFLKNKCTSGRISCAKAKSVFSFVALIFGLLGGTVIFHSLTWLFKKLGYTISYGHGEILIASVVFNILLSIVFIWVGRVIIGWQKQIW</sequence>
<gene>
    <name evidence="2" type="ORF">GCM10009114_00040</name>
</gene>
<feature type="transmembrane region" description="Helical" evidence="1">
    <location>
        <begin position="6"/>
        <end position="24"/>
    </location>
</feature>
<keyword evidence="1" id="KW-0472">Membrane</keyword>
<dbReference type="Proteomes" id="UP001500359">
    <property type="component" value="Unassembled WGS sequence"/>
</dbReference>
<feature type="transmembrane region" description="Helical" evidence="1">
    <location>
        <begin position="44"/>
        <end position="65"/>
    </location>
</feature>
<proteinExistence type="predicted"/>